<dbReference type="GO" id="GO:0005819">
    <property type="term" value="C:spindle"/>
    <property type="evidence" value="ECO:0007669"/>
    <property type="project" value="UniProtKB-SubCell"/>
</dbReference>
<dbReference type="OrthoDB" id="8187957at2759"/>
<feature type="domain" description="HAUS augmin-like complex subunit 3 N-terminal" evidence="11">
    <location>
        <begin position="30"/>
        <end position="172"/>
    </location>
</feature>
<comment type="similarity">
    <text evidence="2">Belongs to the HAUS3 family.</text>
</comment>
<dbReference type="GO" id="GO:0051301">
    <property type="term" value="P:cell division"/>
    <property type="evidence" value="ECO:0007669"/>
    <property type="project" value="UniProtKB-KW"/>
</dbReference>
<feature type="non-terminal residue" evidence="12">
    <location>
        <position position="181"/>
    </location>
</feature>
<dbReference type="InterPro" id="IPR032733">
    <property type="entry name" value="HAUS3_N"/>
</dbReference>
<comment type="subcellular location">
    <subcellularLocation>
        <location evidence="1">Cytoplasm</location>
        <location evidence="1">Cytoskeleton</location>
        <location evidence="1">Spindle</location>
    </subcellularLocation>
</comment>
<evidence type="ECO:0000256" key="6">
    <source>
        <dbReference type="ARBA" id="ARBA00022776"/>
    </source>
</evidence>
<evidence type="ECO:0000256" key="10">
    <source>
        <dbReference type="SAM" id="Coils"/>
    </source>
</evidence>
<evidence type="ECO:0000256" key="1">
    <source>
        <dbReference type="ARBA" id="ARBA00004186"/>
    </source>
</evidence>
<keyword evidence="3" id="KW-0963">Cytoplasm</keyword>
<keyword evidence="7 10" id="KW-0175">Coiled coil</keyword>
<evidence type="ECO:0000313" key="12">
    <source>
        <dbReference type="EMBL" id="JAT84270.1"/>
    </source>
</evidence>
<evidence type="ECO:0000256" key="4">
    <source>
        <dbReference type="ARBA" id="ARBA00022618"/>
    </source>
</evidence>
<dbReference type="GO" id="GO:0005874">
    <property type="term" value="C:microtubule"/>
    <property type="evidence" value="ECO:0007669"/>
    <property type="project" value="UniProtKB-KW"/>
</dbReference>
<evidence type="ECO:0000256" key="5">
    <source>
        <dbReference type="ARBA" id="ARBA00022701"/>
    </source>
</evidence>
<keyword evidence="4" id="KW-0132">Cell division</keyword>
<evidence type="ECO:0000259" key="11">
    <source>
        <dbReference type="Pfam" id="PF14932"/>
    </source>
</evidence>
<keyword evidence="9" id="KW-0131">Cell cycle</keyword>
<keyword evidence="8" id="KW-0206">Cytoskeleton</keyword>
<feature type="coiled-coil region" evidence="10">
    <location>
        <begin position="100"/>
        <end position="137"/>
    </location>
</feature>
<evidence type="ECO:0000256" key="2">
    <source>
        <dbReference type="ARBA" id="ARBA00009645"/>
    </source>
</evidence>
<organism evidence="12">
    <name type="scientific">Pectinophora gossypiella</name>
    <name type="common">Cotton pink bollworm</name>
    <name type="synonym">Depressaria gossypiella</name>
    <dbReference type="NCBI Taxonomy" id="13191"/>
    <lineage>
        <taxon>Eukaryota</taxon>
        <taxon>Metazoa</taxon>
        <taxon>Ecdysozoa</taxon>
        <taxon>Arthropoda</taxon>
        <taxon>Hexapoda</taxon>
        <taxon>Insecta</taxon>
        <taxon>Pterygota</taxon>
        <taxon>Neoptera</taxon>
        <taxon>Endopterygota</taxon>
        <taxon>Lepidoptera</taxon>
        <taxon>Glossata</taxon>
        <taxon>Ditrysia</taxon>
        <taxon>Gelechioidea</taxon>
        <taxon>Gelechiidae</taxon>
        <taxon>Apatetrinae</taxon>
        <taxon>Pectinophora</taxon>
    </lineage>
</organism>
<reference evidence="12" key="1">
    <citation type="submission" date="2015-09" db="EMBL/GenBank/DDBJ databases">
        <title>De novo assembly of Pectinophora gossypiella (Pink Bollworm) gut transcriptome.</title>
        <authorList>
            <person name="Tassone E.E."/>
        </authorList>
    </citation>
    <scope>NUCLEOTIDE SEQUENCE</scope>
</reference>
<keyword evidence="5" id="KW-0493">Microtubule</keyword>
<evidence type="ECO:0000256" key="8">
    <source>
        <dbReference type="ARBA" id="ARBA00023212"/>
    </source>
</evidence>
<evidence type="ECO:0000256" key="3">
    <source>
        <dbReference type="ARBA" id="ARBA00022490"/>
    </source>
</evidence>
<accession>A0A1E1WB89</accession>
<protein>
    <recommendedName>
        <fullName evidence="11">HAUS augmin-like complex subunit 3 N-terminal domain-containing protein</fullName>
    </recommendedName>
</protein>
<sequence length="181" mass="20987">MSKQPEITDEEFVPFLHSLGVETYKKSFEWMLGDPSFSGVFTWLYKNLDHNNALTTREQYRYSELEKNDYLLSDEDLESTLAAIKEEYPGISIPGDLEALEDVKFDINVQKEKLHALEKQERVYKELIKQNELSKEQLTIETTKLQACEQQYLNECGACAEQCLSYAQDVEARTDSVLRVI</sequence>
<name>A0A1E1WB89_PECGO</name>
<keyword evidence="6" id="KW-0498">Mitosis</keyword>
<dbReference type="Pfam" id="PF14932">
    <property type="entry name" value="HAUS-augmin3"/>
    <property type="match status" value="1"/>
</dbReference>
<proteinExistence type="inferred from homology"/>
<dbReference type="AlphaFoldDB" id="A0A1E1WB89"/>
<gene>
    <name evidence="12" type="ORF">g.2542</name>
</gene>
<evidence type="ECO:0000256" key="7">
    <source>
        <dbReference type="ARBA" id="ARBA00023054"/>
    </source>
</evidence>
<dbReference type="EMBL" id="GDQN01006784">
    <property type="protein sequence ID" value="JAT84270.1"/>
    <property type="molecule type" value="Transcribed_RNA"/>
</dbReference>
<evidence type="ECO:0000256" key="9">
    <source>
        <dbReference type="ARBA" id="ARBA00023306"/>
    </source>
</evidence>